<evidence type="ECO:0000256" key="2">
    <source>
        <dbReference type="SAM" id="SignalP"/>
    </source>
</evidence>
<feature type="compositionally biased region" description="Low complexity" evidence="1">
    <location>
        <begin position="29"/>
        <end position="53"/>
    </location>
</feature>
<keyword evidence="4" id="KW-1185">Reference proteome</keyword>
<dbReference type="Proteomes" id="UP001305779">
    <property type="component" value="Unassembled WGS sequence"/>
</dbReference>
<name>A0ABR0EF47_ZASCE</name>
<protein>
    <submittedName>
        <fullName evidence="3">Uncharacterized protein</fullName>
    </submittedName>
</protein>
<proteinExistence type="predicted"/>
<comment type="caution">
    <text evidence="3">The sequence shown here is derived from an EMBL/GenBank/DDBJ whole genome shotgun (WGS) entry which is preliminary data.</text>
</comment>
<accession>A0ABR0EF47</accession>
<evidence type="ECO:0000313" key="3">
    <source>
        <dbReference type="EMBL" id="KAK4500131.1"/>
    </source>
</evidence>
<reference evidence="3 4" key="1">
    <citation type="journal article" date="2023" name="G3 (Bethesda)">
        <title>A chromosome-level genome assembly of Zasmidium syzygii isolated from banana leaves.</title>
        <authorList>
            <person name="van Westerhoven A.C."/>
            <person name="Mehrabi R."/>
            <person name="Talebi R."/>
            <person name="Steentjes M.B.F."/>
            <person name="Corcolon B."/>
            <person name="Chong P.A."/>
            <person name="Kema G.H.J."/>
            <person name="Seidl M.F."/>
        </authorList>
    </citation>
    <scope>NUCLEOTIDE SEQUENCE [LARGE SCALE GENOMIC DNA]</scope>
    <source>
        <strain evidence="3 4">P124</strain>
    </source>
</reference>
<gene>
    <name evidence="3" type="ORF">PRZ48_008317</name>
</gene>
<feature type="region of interest" description="Disordered" evidence="1">
    <location>
        <begin position="28"/>
        <end position="63"/>
    </location>
</feature>
<evidence type="ECO:0000256" key="1">
    <source>
        <dbReference type="SAM" id="MobiDB-lite"/>
    </source>
</evidence>
<organism evidence="3 4">
    <name type="scientific">Zasmidium cellare</name>
    <name type="common">Wine cellar mold</name>
    <name type="synonym">Racodium cellare</name>
    <dbReference type="NCBI Taxonomy" id="395010"/>
    <lineage>
        <taxon>Eukaryota</taxon>
        <taxon>Fungi</taxon>
        <taxon>Dikarya</taxon>
        <taxon>Ascomycota</taxon>
        <taxon>Pezizomycotina</taxon>
        <taxon>Dothideomycetes</taxon>
        <taxon>Dothideomycetidae</taxon>
        <taxon>Mycosphaerellales</taxon>
        <taxon>Mycosphaerellaceae</taxon>
        <taxon>Zasmidium</taxon>
    </lineage>
</organism>
<keyword evidence="2" id="KW-0732">Signal</keyword>
<dbReference type="EMBL" id="JAXOVC010000006">
    <property type="protein sequence ID" value="KAK4500131.1"/>
    <property type="molecule type" value="Genomic_DNA"/>
</dbReference>
<feature type="chain" id="PRO_5047402909" evidence="2">
    <location>
        <begin position="20"/>
        <end position="81"/>
    </location>
</feature>
<evidence type="ECO:0000313" key="4">
    <source>
        <dbReference type="Proteomes" id="UP001305779"/>
    </source>
</evidence>
<feature type="signal peptide" evidence="2">
    <location>
        <begin position="1"/>
        <end position="19"/>
    </location>
</feature>
<sequence>MQFTAIFATAFALVASATAATPSYPLNNGTTGAVGTAAPSGTGAPSSSTSGASFQPGENSASTLSTGALGLLVVGGIAMAL</sequence>